<evidence type="ECO:0000256" key="2">
    <source>
        <dbReference type="ARBA" id="ARBA00022448"/>
    </source>
</evidence>
<comment type="caution">
    <text evidence="6">The sequence shown here is derived from an EMBL/GenBank/DDBJ whole genome shotgun (WGS) entry which is preliminary data.</text>
</comment>
<organism evidence="6 7">
    <name type="scientific">Ancylobacter oerskovii</name>
    <dbReference type="NCBI Taxonomy" id="459519"/>
    <lineage>
        <taxon>Bacteria</taxon>
        <taxon>Pseudomonadati</taxon>
        <taxon>Pseudomonadota</taxon>
        <taxon>Alphaproteobacteria</taxon>
        <taxon>Hyphomicrobiales</taxon>
        <taxon>Xanthobacteraceae</taxon>
        <taxon>Ancylobacter</taxon>
    </lineage>
</organism>
<protein>
    <submittedName>
        <fullName evidence="6">ABC transporter ATP-binding protein</fullName>
    </submittedName>
</protein>
<name>A0ABW4YXC4_9HYPH</name>
<dbReference type="PROSITE" id="PS50893">
    <property type="entry name" value="ABC_TRANSPORTER_2"/>
    <property type="match status" value="1"/>
</dbReference>
<dbReference type="InterPro" id="IPR013611">
    <property type="entry name" value="Transp-assoc_OB_typ2"/>
</dbReference>
<dbReference type="SUPFAM" id="SSF52540">
    <property type="entry name" value="P-loop containing nucleoside triphosphate hydrolases"/>
    <property type="match status" value="1"/>
</dbReference>
<dbReference type="PANTHER" id="PTHR42781">
    <property type="entry name" value="SPERMIDINE/PUTRESCINE IMPORT ATP-BINDING PROTEIN POTA"/>
    <property type="match status" value="1"/>
</dbReference>
<keyword evidence="2" id="KW-0813">Transport</keyword>
<evidence type="ECO:0000256" key="3">
    <source>
        <dbReference type="ARBA" id="ARBA00022741"/>
    </source>
</evidence>
<dbReference type="InterPro" id="IPR003593">
    <property type="entry name" value="AAA+_ATPase"/>
</dbReference>
<keyword evidence="7" id="KW-1185">Reference proteome</keyword>
<accession>A0ABW4YXC4</accession>
<evidence type="ECO:0000256" key="1">
    <source>
        <dbReference type="ARBA" id="ARBA00005417"/>
    </source>
</evidence>
<dbReference type="InterPro" id="IPR003439">
    <property type="entry name" value="ABC_transporter-like_ATP-bd"/>
</dbReference>
<dbReference type="GO" id="GO:0005524">
    <property type="term" value="F:ATP binding"/>
    <property type="evidence" value="ECO:0007669"/>
    <property type="project" value="UniProtKB-KW"/>
</dbReference>
<evidence type="ECO:0000313" key="6">
    <source>
        <dbReference type="EMBL" id="MFD2140837.1"/>
    </source>
</evidence>
<dbReference type="SUPFAM" id="SSF50331">
    <property type="entry name" value="MOP-like"/>
    <property type="match status" value="1"/>
</dbReference>
<dbReference type="EMBL" id="JBHUHD010000001">
    <property type="protein sequence ID" value="MFD2140837.1"/>
    <property type="molecule type" value="Genomic_DNA"/>
</dbReference>
<reference evidence="7" key="1">
    <citation type="journal article" date="2019" name="Int. J. Syst. Evol. Microbiol.">
        <title>The Global Catalogue of Microorganisms (GCM) 10K type strain sequencing project: providing services to taxonomists for standard genome sequencing and annotation.</title>
        <authorList>
            <consortium name="The Broad Institute Genomics Platform"/>
            <consortium name="The Broad Institute Genome Sequencing Center for Infectious Disease"/>
            <person name="Wu L."/>
            <person name="Ma J."/>
        </authorList>
    </citation>
    <scope>NUCLEOTIDE SEQUENCE [LARGE SCALE GENOMIC DNA]</scope>
    <source>
        <strain evidence="7">CCM 7435</strain>
    </source>
</reference>
<dbReference type="InterPro" id="IPR008995">
    <property type="entry name" value="Mo/tungstate-bd_C_term_dom"/>
</dbReference>
<keyword evidence="4 6" id="KW-0067">ATP-binding</keyword>
<dbReference type="PANTHER" id="PTHR42781:SF4">
    <property type="entry name" value="SPERMIDINE_PUTRESCINE IMPORT ATP-BINDING PROTEIN POTA"/>
    <property type="match status" value="1"/>
</dbReference>
<proteinExistence type="inferred from homology"/>
<dbReference type="InterPro" id="IPR027417">
    <property type="entry name" value="P-loop_NTPase"/>
</dbReference>
<dbReference type="RefSeq" id="WP_213350603.1">
    <property type="nucleotide sequence ID" value="NZ_JAHBGB010000002.1"/>
</dbReference>
<dbReference type="PROSITE" id="PS00211">
    <property type="entry name" value="ABC_TRANSPORTER_1"/>
    <property type="match status" value="1"/>
</dbReference>
<evidence type="ECO:0000256" key="4">
    <source>
        <dbReference type="ARBA" id="ARBA00022840"/>
    </source>
</evidence>
<keyword evidence="3" id="KW-0547">Nucleotide-binding</keyword>
<feature type="domain" description="ABC transporter" evidence="5">
    <location>
        <begin position="13"/>
        <end position="243"/>
    </location>
</feature>
<dbReference type="InterPro" id="IPR050093">
    <property type="entry name" value="ABC_SmlMolc_Importer"/>
</dbReference>
<comment type="similarity">
    <text evidence="1">Belongs to the ABC transporter superfamily.</text>
</comment>
<dbReference type="SMART" id="SM00382">
    <property type="entry name" value="AAA"/>
    <property type="match status" value="1"/>
</dbReference>
<evidence type="ECO:0000259" key="5">
    <source>
        <dbReference type="PROSITE" id="PS50893"/>
    </source>
</evidence>
<dbReference type="Proteomes" id="UP001597299">
    <property type="component" value="Unassembled WGS sequence"/>
</dbReference>
<evidence type="ECO:0000313" key="7">
    <source>
        <dbReference type="Proteomes" id="UP001597299"/>
    </source>
</evidence>
<dbReference type="Pfam" id="PF00005">
    <property type="entry name" value="ABC_tran"/>
    <property type="match status" value="1"/>
</dbReference>
<gene>
    <name evidence="6" type="ORF">ACFSNC_10530</name>
</gene>
<dbReference type="Gene3D" id="3.40.50.300">
    <property type="entry name" value="P-loop containing nucleotide triphosphate hydrolases"/>
    <property type="match status" value="1"/>
</dbReference>
<sequence>MHAPAPSAAVSAVRFAGVVRHFGSVKAVDGVDLSIAPGEFFAMLGPSGSGKTTCLRLIAGFEQPDGGHIEIFGETVEGLPPYRRPVNTVFQDYALFPHLSVGENVAYGLKVRGVPRAEREKLAREALALVKLAGLEARRPAQLSGGQRQRVALARALVVRPKVLLLDEPLGALDLKLREEMQVELKGLQRALGLSFVFVTHDQGEALSMADRVAVFNEGRIVQVGPPEEVYERPATRFVAAFVGAANVIEPDMAAVLGAVPRLYSLRPEKIALLAHAAPAPAGAAVVEAVVVDVSYQGPVRRLAVRTPGATLVAAVPAAQHAPAPGETVRLAIPLAALVPMEGEPKGGGA</sequence>
<dbReference type="Pfam" id="PF08402">
    <property type="entry name" value="TOBE_2"/>
    <property type="match status" value="1"/>
</dbReference>
<dbReference type="InterPro" id="IPR017871">
    <property type="entry name" value="ABC_transporter-like_CS"/>
</dbReference>